<dbReference type="Pfam" id="PF00132">
    <property type="entry name" value="Hexapep"/>
    <property type="match status" value="1"/>
</dbReference>
<protein>
    <submittedName>
        <fullName evidence="1">Gamma carbonic anhydrase family protein</fullName>
    </submittedName>
</protein>
<keyword evidence="2" id="KW-1185">Reference proteome</keyword>
<evidence type="ECO:0000313" key="2">
    <source>
        <dbReference type="Proteomes" id="UP001359886"/>
    </source>
</evidence>
<proteinExistence type="predicted"/>
<name>A0AAW9RFW9_9GAMM</name>
<dbReference type="InterPro" id="IPR050484">
    <property type="entry name" value="Transf_Hexapept/Carb_Anhydrase"/>
</dbReference>
<dbReference type="InterPro" id="IPR047324">
    <property type="entry name" value="LbH_gamma_CA-like"/>
</dbReference>
<dbReference type="AlphaFoldDB" id="A0AAW9RFW9"/>
<dbReference type="PANTHER" id="PTHR13061:SF56">
    <property type="entry name" value="PROTEIN YRDA"/>
    <property type="match status" value="1"/>
</dbReference>
<accession>A0AAW9RFW9</accession>
<dbReference type="Gene3D" id="2.160.10.10">
    <property type="entry name" value="Hexapeptide repeat proteins"/>
    <property type="match status" value="1"/>
</dbReference>
<dbReference type="InterPro" id="IPR011004">
    <property type="entry name" value="Trimer_LpxA-like_sf"/>
</dbReference>
<dbReference type="CDD" id="cd04645">
    <property type="entry name" value="LbH_gamma_CA_like"/>
    <property type="match status" value="1"/>
</dbReference>
<dbReference type="EMBL" id="JAZHOG010000003">
    <property type="protein sequence ID" value="MEJ8566958.1"/>
    <property type="molecule type" value="Genomic_DNA"/>
</dbReference>
<dbReference type="SUPFAM" id="SSF51161">
    <property type="entry name" value="Trimeric LpxA-like enzymes"/>
    <property type="match status" value="1"/>
</dbReference>
<dbReference type="Proteomes" id="UP001359886">
    <property type="component" value="Unassembled WGS sequence"/>
</dbReference>
<dbReference type="InterPro" id="IPR001451">
    <property type="entry name" value="Hexapep"/>
</dbReference>
<organism evidence="1 2">
    <name type="scientific">Elongatibacter sediminis</name>
    <dbReference type="NCBI Taxonomy" id="3119006"/>
    <lineage>
        <taxon>Bacteria</taxon>
        <taxon>Pseudomonadati</taxon>
        <taxon>Pseudomonadota</taxon>
        <taxon>Gammaproteobacteria</taxon>
        <taxon>Chromatiales</taxon>
        <taxon>Wenzhouxiangellaceae</taxon>
        <taxon>Elongatibacter</taxon>
    </lineage>
</organism>
<sequence>MPIAAVLWYHRSDVSAPDPQNPYRFQRERPRLGRGVYLSPQAFVAGDVVLGDDVSVWPMAVIRGDVNRIVVGARCNIQDGAVLHVTHEGPATPEGGPLVMGEDITVGHRAILHACTVGARCLIGMGAIVMDRVVVGDDVMIGAGAVVTPGTVLEPRTLWKGSPARLARPLSDAEVDMLRYSAGHYVRLKDRYLEDLALAASPGPDPEE</sequence>
<dbReference type="PANTHER" id="PTHR13061">
    <property type="entry name" value="DYNACTIN SUBUNIT P25"/>
    <property type="match status" value="1"/>
</dbReference>
<evidence type="ECO:0000313" key="1">
    <source>
        <dbReference type="EMBL" id="MEJ8566958.1"/>
    </source>
</evidence>
<gene>
    <name evidence="1" type="ORF">V3330_04925</name>
</gene>
<reference evidence="1 2" key="1">
    <citation type="submission" date="2024-02" db="EMBL/GenBank/DDBJ databases">
        <title>A novel Wenzhouxiangellaceae bacterium, isolated from coastal sediments.</title>
        <authorList>
            <person name="Du Z.-J."/>
            <person name="Ye Y.-Q."/>
            <person name="Zhang X.-Y."/>
        </authorList>
    </citation>
    <scope>NUCLEOTIDE SEQUENCE [LARGE SCALE GENOMIC DNA]</scope>
    <source>
        <strain evidence="1 2">CH-27</strain>
    </source>
</reference>
<comment type="caution">
    <text evidence="1">The sequence shown here is derived from an EMBL/GenBank/DDBJ whole genome shotgun (WGS) entry which is preliminary data.</text>
</comment>